<feature type="region of interest" description="Disordered" evidence="1">
    <location>
        <begin position="265"/>
        <end position="300"/>
    </location>
</feature>
<dbReference type="PANTHER" id="PTHR40465:SF1">
    <property type="entry name" value="DUF6534 DOMAIN-CONTAINING PROTEIN"/>
    <property type="match status" value="1"/>
</dbReference>
<feature type="transmembrane region" description="Helical" evidence="2">
    <location>
        <begin position="156"/>
        <end position="178"/>
    </location>
</feature>
<reference evidence="4" key="1">
    <citation type="submission" date="2023-03" db="EMBL/GenBank/DDBJ databases">
        <title>Massive genome expansion in bonnet fungi (Mycena s.s.) driven by repeated elements and novel gene families across ecological guilds.</title>
        <authorList>
            <consortium name="Lawrence Berkeley National Laboratory"/>
            <person name="Harder C.B."/>
            <person name="Miyauchi S."/>
            <person name="Viragh M."/>
            <person name="Kuo A."/>
            <person name="Thoen E."/>
            <person name="Andreopoulos B."/>
            <person name="Lu D."/>
            <person name="Skrede I."/>
            <person name="Drula E."/>
            <person name="Henrissat B."/>
            <person name="Morin E."/>
            <person name="Kohler A."/>
            <person name="Barry K."/>
            <person name="LaButti K."/>
            <person name="Morin E."/>
            <person name="Salamov A."/>
            <person name="Lipzen A."/>
            <person name="Mereny Z."/>
            <person name="Hegedus B."/>
            <person name="Baldrian P."/>
            <person name="Stursova M."/>
            <person name="Weitz H."/>
            <person name="Taylor A."/>
            <person name="Grigoriev I.V."/>
            <person name="Nagy L.G."/>
            <person name="Martin F."/>
            <person name="Kauserud H."/>
        </authorList>
    </citation>
    <scope>NUCLEOTIDE SEQUENCE</scope>
    <source>
        <strain evidence="4">CBHHK067</strain>
    </source>
</reference>
<dbReference type="InterPro" id="IPR045339">
    <property type="entry name" value="DUF6534"/>
</dbReference>
<gene>
    <name evidence="4" type="ORF">B0H17DRAFT_1338932</name>
</gene>
<protein>
    <recommendedName>
        <fullName evidence="3">DUF6534 domain-containing protein</fullName>
    </recommendedName>
</protein>
<evidence type="ECO:0000259" key="3">
    <source>
        <dbReference type="Pfam" id="PF20152"/>
    </source>
</evidence>
<keyword evidence="2" id="KW-1133">Transmembrane helix</keyword>
<evidence type="ECO:0000313" key="4">
    <source>
        <dbReference type="EMBL" id="KAJ7646176.1"/>
    </source>
</evidence>
<proteinExistence type="predicted"/>
<feature type="transmembrane region" description="Helical" evidence="2">
    <location>
        <begin position="239"/>
        <end position="261"/>
    </location>
</feature>
<comment type="caution">
    <text evidence="4">The sequence shown here is derived from an EMBL/GenBank/DDBJ whole genome shotgun (WGS) entry which is preliminary data.</text>
</comment>
<dbReference type="AlphaFoldDB" id="A0AAD7CFE3"/>
<feature type="transmembrane region" description="Helical" evidence="2">
    <location>
        <begin position="117"/>
        <end position="144"/>
    </location>
</feature>
<feature type="transmembrane region" description="Helical" evidence="2">
    <location>
        <begin position="89"/>
        <end position="110"/>
    </location>
</feature>
<dbReference type="Proteomes" id="UP001221757">
    <property type="component" value="Unassembled WGS sequence"/>
</dbReference>
<accession>A0AAD7CFE3</accession>
<organism evidence="4 5">
    <name type="scientific">Mycena rosella</name>
    <name type="common">Pink bonnet</name>
    <name type="synonym">Agaricus rosellus</name>
    <dbReference type="NCBI Taxonomy" id="1033263"/>
    <lineage>
        <taxon>Eukaryota</taxon>
        <taxon>Fungi</taxon>
        <taxon>Dikarya</taxon>
        <taxon>Basidiomycota</taxon>
        <taxon>Agaricomycotina</taxon>
        <taxon>Agaricomycetes</taxon>
        <taxon>Agaricomycetidae</taxon>
        <taxon>Agaricales</taxon>
        <taxon>Marasmiineae</taxon>
        <taxon>Mycenaceae</taxon>
        <taxon>Mycena</taxon>
    </lineage>
</organism>
<evidence type="ECO:0000256" key="1">
    <source>
        <dbReference type="SAM" id="MobiDB-lite"/>
    </source>
</evidence>
<keyword evidence="2" id="KW-0812">Transmembrane</keyword>
<feature type="transmembrane region" description="Helical" evidence="2">
    <location>
        <begin position="199"/>
        <end position="219"/>
    </location>
</feature>
<dbReference type="Pfam" id="PF20152">
    <property type="entry name" value="DUF6534"/>
    <property type="match status" value="1"/>
</dbReference>
<evidence type="ECO:0000313" key="5">
    <source>
        <dbReference type="Proteomes" id="UP001221757"/>
    </source>
</evidence>
<keyword evidence="2" id="KW-0472">Membrane</keyword>
<name>A0AAD7CFE3_MYCRO</name>
<feature type="transmembrane region" description="Helical" evidence="2">
    <location>
        <begin position="46"/>
        <end position="69"/>
    </location>
</feature>
<keyword evidence="5" id="KW-1185">Reference proteome</keyword>
<feature type="domain" description="DUF6534" evidence="3">
    <location>
        <begin position="164"/>
        <end position="265"/>
    </location>
</feature>
<dbReference type="PANTHER" id="PTHR40465">
    <property type="entry name" value="CHROMOSOME 1, WHOLE GENOME SHOTGUN SEQUENCE"/>
    <property type="match status" value="1"/>
</dbReference>
<feature type="transmembrane region" description="Helical" evidence="2">
    <location>
        <begin position="12"/>
        <end position="34"/>
    </location>
</feature>
<evidence type="ECO:0000256" key="2">
    <source>
        <dbReference type="SAM" id="Phobius"/>
    </source>
</evidence>
<sequence>MAFNTNIVMGALLVGTWASSVLYTIEVIQAAYYYRHFKHDNWMMKLLVWSVLAIDSVSIIANYASVYLYTIIHWGDLAYLQNQYWFDPLYAFATGAVTALVQSFLTTRYWALTRNRFITLALFFFITVALGGGFATGVMLAIFPEYASRRKALIPATTWFIAEAVADISIALALLLEFRKVKSSFKGIRSLLNRLVAQTIQTGTAGASVALAVLVAYLANPESNGGFLGLPLSIPGSHIPIPAGIAYCLGRVYCITLLANLNSRNPGKTRSGGGTSSGAIPGIRGERGNQERSEGGDEDGGIHVHRIAVVHVDTPQEFCIGPFKTNPGQRLPDDSLAVEIEMKVTDSASYSSKKKQVPFPA</sequence>
<dbReference type="EMBL" id="JARKIE010000387">
    <property type="protein sequence ID" value="KAJ7646176.1"/>
    <property type="molecule type" value="Genomic_DNA"/>
</dbReference>
<feature type="compositionally biased region" description="Basic and acidic residues" evidence="1">
    <location>
        <begin position="284"/>
        <end position="295"/>
    </location>
</feature>